<accession>A0A9W9RTG9</accession>
<reference evidence="1" key="1">
    <citation type="submission" date="2022-11" db="EMBL/GenBank/DDBJ databases">
        <authorList>
            <person name="Petersen C."/>
        </authorList>
    </citation>
    <scope>NUCLEOTIDE SEQUENCE</scope>
    <source>
        <strain evidence="1">IBT 29864</strain>
    </source>
</reference>
<dbReference type="Proteomes" id="UP001147782">
    <property type="component" value="Unassembled WGS sequence"/>
</dbReference>
<organism evidence="1 2">
    <name type="scientific">Penicillium cataractarum</name>
    <dbReference type="NCBI Taxonomy" id="2100454"/>
    <lineage>
        <taxon>Eukaryota</taxon>
        <taxon>Fungi</taxon>
        <taxon>Dikarya</taxon>
        <taxon>Ascomycota</taxon>
        <taxon>Pezizomycotina</taxon>
        <taxon>Eurotiomycetes</taxon>
        <taxon>Eurotiomycetidae</taxon>
        <taxon>Eurotiales</taxon>
        <taxon>Aspergillaceae</taxon>
        <taxon>Penicillium</taxon>
    </lineage>
</organism>
<reference evidence="1" key="2">
    <citation type="journal article" date="2023" name="IMA Fungus">
        <title>Comparative genomic study of the Penicillium genus elucidates a diverse pangenome and 15 lateral gene transfer events.</title>
        <authorList>
            <person name="Petersen C."/>
            <person name="Sorensen T."/>
            <person name="Nielsen M.R."/>
            <person name="Sondergaard T.E."/>
            <person name="Sorensen J.L."/>
            <person name="Fitzpatrick D.A."/>
            <person name="Frisvad J.C."/>
            <person name="Nielsen K.L."/>
        </authorList>
    </citation>
    <scope>NUCLEOTIDE SEQUENCE</scope>
    <source>
        <strain evidence="1">IBT 29864</strain>
    </source>
</reference>
<gene>
    <name evidence="1" type="ORF">N7496_010692</name>
</gene>
<name>A0A9W9RTG9_9EURO</name>
<sequence>MSQLSEVYSSSSFETPDRVPLDAIQFLLPNDSLSQRESQSHFQSESQFNSALDLPNNRVQIRAVSQAPDTLPRIRPDRINEFIIYTPAISAEFVQWWLHTDYGKSKRINWDISPRSRRAKCWEGFQQVTNAKDRKPGVIYNHCRTVLAYPATNHTRTSTIQKHLDRPSDAEQKILNLITTSQLPFRLLEHQEFHDLLSYARLVPTPPSVPSRKVIRERLRSFVIEYQQDTLQRLPSSAKLSLTLDY</sequence>
<evidence type="ECO:0000313" key="1">
    <source>
        <dbReference type="EMBL" id="KAJ5364979.1"/>
    </source>
</evidence>
<evidence type="ECO:0000313" key="2">
    <source>
        <dbReference type="Proteomes" id="UP001147782"/>
    </source>
</evidence>
<protein>
    <submittedName>
        <fullName evidence="1">Uncharacterized protein</fullName>
    </submittedName>
</protein>
<comment type="caution">
    <text evidence="1">The sequence shown here is derived from an EMBL/GenBank/DDBJ whole genome shotgun (WGS) entry which is preliminary data.</text>
</comment>
<dbReference type="AlphaFoldDB" id="A0A9W9RTG9"/>
<dbReference type="EMBL" id="JAPZBS010000008">
    <property type="protein sequence ID" value="KAJ5364979.1"/>
    <property type="molecule type" value="Genomic_DNA"/>
</dbReference>
<keyword evidence="2" id="KW-1185">Reference proteome</keyword>
<dbReference type="OrthoDB" id="2677621at2759"/>
<dbReference type="RefSeq" id="XP_056552605.1">
    <property type="nucleotide sequence ID" value="XM_056703605.1"/>
</dbReference>
<dbReference type="GeneID" id="81442784"/>
<proteinExistence type="predicted"/>